<evidence type="ECO:0000256" key="3">
    <source>
        <dbReference type="ARBA" id="ARBA00023163"/>
    </source>
</evidence>
<keyword evidence="3" id="KW-0804">Transcription</keyword>
<dbReference type="EMBL" id="RPFW01000001">
    <property type="protein sequence ID" value="TVZ06303.1"/>
    <property type="molecule type" value="Genomic_DNA"/>
</dbReference>
<dbReference type="CDD" id="cd07377">
    <property type="entry name" value="WHTH_GntR"/>
    <property type="match status" value="1"/>
</dbReference>
<protein>
    <submittedName>
        <fullName evidence="5">GntR family transcriptional regulator</fullName>
    </submittedName>
</protein>
<dbReference type="OrthoDB" id="4338617at2"/>
<evidence type="ECO:0000313" key="5">
    <source>
        <dbReference type="EMBL" id="TVZ06303.1"/>
    </source>
</evidence>
<dbReference type="PANTHER" id="PTHR44846">
    <property type="entry name" value="MANNOSYL-D-GLYCERATE TRANSPORT/METABOLISM SYSTEM REPRESSOR MNGR-RELATED"/>
    <property type="match status" value="1"/>
</dbReference>
<comment type="caution">
    <text evidence="5">The sequence shown here is derived from an EMBL/GenBank/DDBJ whole genome shotgun (WGS) entry which is preliminary data.</text>
</comment>
<dbReference type="Gene3D" id="1.10.10.10">
    <property type="entry name" value="Winged helix-like DNA-binding domain superfamily/Winged helix DNA-binding domain"/>
    <property type="match status" value="1"/>
</dbReference>
<gene>
    <name evidence="5" type="ORF">EAS64_02405</name>
</gene>
<dbReference type="InterPro" id="IPR000524">
    <property type="entry name" value="Tscrpt_reg_HTH_GntR"/>
</dbReference>
<evidence type="ECO:0000259" key="4">
    <source>
        <dbReference type="PROSITE" id="PS50949"/>
    </source>
</evidence>
<proteinExistence type="predicted"/>
<evidence type="ECO:0000256" key="2">
    <source>
        <dbReference type="ARBA" id="ARBA00023125"/>
    </source>
</evidence>
<keyword evidence="2" id="KW-0238">DNA-binding</keyword>
<feature type="domain" description="HTH gntR-type" evidence="4">
    <location>
        <begin position="15"/>
        <end position="83"/>
    </location>
</feature>
<dbReference type="InterPro" id="IPR036388">
    <property type="entry name" value="WH-like_DNA-bd_sf"/>
</dbReference>
<reference evidence="5 6" key="1">
    <citation type="submission" date="2018-11" db="EMBL/GenBank/DDBJ databases">
        <title>Trebonia kvetii gen.nov., sp.nov., a novel acidophilic actinobacterium, and proposal of the new actinobacterial family Treboniaceae fam. nov.</title>
        <authorList>
            <person name="Rapoport D."/>
            <person name="Sagova-Mareckova M."/>
            <person name="Sedlacek I."/>
            <person name="Provaznik J."/>
            <person name="Kralova S."/>
            <person name="Pavlinic D."/>
            <person name="Benes V."/>
            <person name="Kopecky J."/>
        </authorList>
    </citation>
    <scope>NUCLEOTIDE SEQUENCE [LARGE SCALE GENOMIC DNA]</scope>
    <source>
        <strain evidence="5 6">15Tr583</strain>
    </source>
</reference>
<dbReference type="Proteomes" id="UP000460272">
    <property type="component" value="Unassembled WGS sequence"/>
</dbReference>
<dbReference type="SMART" id="SM00345">
    <property type="entry name" value="HTH_GNTR"/>
    <property type="match status" value="1"/>
</dbReference>
<evidence type="ECO:0000313" key="6">
    <source>
        <dbReference type="Proteomes" id="UP000460272"/>
    </source>
</evidence>
<dbReference type="GO" id="GO:0003677">
    <property type="term" value="F:DNA binding"/>
    <property type="evidence" value="ECO:0007669"/>
    <property type="project" value="UniProtKB-KW"/>
</dbReference>
<dbReference type="InterPro" id="IPR050679">
    <property type="entry name" value="Bact_HTH_transcr_reg"/>
</dbReference>
<dbReference type="Pfam" id="PF00392">
    <property type="entry name" value="GntR"/>
    <property type="match status" value="1"/>
</dbReference>
<evidence type="ECO:0000256" key="1">
    <source>
        <dbReference type="ARBA" id="ARBA00023015"/>
    </source>
</evidence>
<dbReference type="GO" id="GO:0003700">
    <property type="term" value="F:DNA-binding transcription factor activity"/>
    <property type="evidence" value="ECO:0007669"/>
    <property type="project" value="InterPro"/>
</dbReference>
<accession>A0A6P2C9R3</accession>
<dbReference type="InterPro" id="IPR036390">
    <property type="entry name" value="WH_DNA-bd_sf"/>
</dbReference>
<organism evidence="5 6">
    <name type="scientific">Trebonia kvetii</name>
    <dbReference type="NCBI Taxonomy" id="2480626"/>
    <lineage>
        <taxon>Bacteria</taxon>
        <taxon>Bacillati</taxon>
        <taxon>Actinomycetota</taxon>
        <taxon>Actinomycetes</taxon>
        <taxon>Streptosporangiales</taxon>
        <taxon>Treboniaceae</taxon>
        <taxon>Trebonia</taxon>
    </lineage>
</organism>
<dbReference type="SUPFAM" id="SSF46785">
    <property type="entry name" value="Winged helix' DNA-binding domain"/>
    <property type="match status" value="1"/>
</dbReference>
<dbReference type="PANTHER" id="PTHR44846:SF17">
    <property type="entry name" value="GNTR-FAMILY TRANSCRIPTIONAL REGULATOR"/>
    <property type="match status" value="1"/>
</dbReference>
<dbReference type="GO" id="GO:0045892">
    <property type="term" value="P:negative regulation of DNA-templated transcription"/>
    <property type="evidence" value="ECO:0007669"/>
    <property type="project" value="TreeGrafter"/>
</dbReference>
<dbReference type="RefSeq" id="WP_145851058.1">
    <property type="nucleotide sequence ID" value="NZ_RPFW01000001.1"/>
</dbReference>
<keyword evidence="6" id="KW-1185">Reference proteome</keyword>
<dbReference type="AlphaFoldDB" id="A0A6P2C9R3"/>
<sequence>MAVNWDDFEARREATPVYVQLANFIEAAIISGDLAPGAQIPAERRLAELVGIAAETAGKAKRLLADRGLVETGHGTGTFVRHRG</sequence>
<name>A0A6P2C9R3_9ACTN</name>
<keyword evidence="1" id="KW-0805">Transcription regulation</keyword>
<dbReference type="PROSITE" id="PS50949">
    <property type="entry name" value="HTH_GNTR"/>
    <property type="match status" value="1"/>
</dbReference>